<sequence length="50" mass="5906">MYYLEWLKYFALILASGHIQMAESYKKRLCNPFGLCLDGFFRAIIKGEKK</sequence>
<name>E6LF60_ENTI1</name>
<dbReference type="EMBL" id="AEPV01000036">
    <property type="protein sequence ID" value="EFU74164.1"/>
    <property type="molecule type" value="Genomic_DNA"/>
</dbReference>
<dbReference type="Proteomes" id="UP000010296">
    <property type="component" value="Unassembled WGS sequence"/>
</dbReference>
<proteinExistence type="predicted"/>
<organism evidence="1 2">
    <name type="scientific">Enterococcus italicus (strain DSM 15952 / CCUG 50447 / LMG 22039 / TP 1.5)</name>
    <dbReference type="NCBI Taxonomy" id="888064"/>
    <lineage>
        <taxon>Bacteria</taxon>
        <taxon>Bacillati</taxon>
        <taxon>Bacillota</taxon>
        <taxon>Bacilli</taxon>
        <taxon>Lactobacillales</taxon>
        <taxon>Enterococcaceae</taxon>
        <taxon>Enterococcus</taxon>
    </lineage>
</organism>
<protein>
    <submittedName>
        <fullName evidence="1">Uncharacterized protein</fullName>
    </submittedName>
</protein>
<gene>
    <name evidence="1" type="ORF">HMPREF9088_1000</name>
</gene>
<reference evidence="1 2" key="1">
    <citation type="submission" date="2010-12" db="EMBL/GenBank/DDBJ databases">
        <authorList>
            <person name="Muzny D."/>
            <person name="Qin X."/>
            <person name="Deng J."/>
            <person name="Jiang H."/>
            <person name="Liu Y."/>
            <person name="Qu J."/>
            <person name="Song X.-Z."/>
            <person name="Zhang L."/>
            <person name="Thornton R."/>
            <person name="Coyle M."/>
            <person name="Francisco L."/>
            <person name="Jackson L."/>
            <person name="Javaid M."/>
            <person name="Korchina V."/>
            <person name="Kovar C."/>
            <person name="Mata R."/>
            <person name="Mathew T."/>
            <person name="Ngo R."/>
            <person name="Nguyen L."/>
            <person name="Nguyen N."/>
            <person name="Okwuonu G."/>
            <person name="Ongeri F."/>
            <person name="Pham C."/>
            <person name="Simmons D."/>
            <person name="Wilczek-Boney K."/>
            <person name="Hale W."/>
            <person name="Jakkamsetti A."/>
            <person name="Pham P."/>
            <person name="Ruth R."/>
            <person name="San Lucas F."/>
            <person name="Warren J."/>
            <person name="Zhang J."/>
            <person name="Zhao Z."/>
            <person name="Zhou C."/>
            <person name="Zhu D."/>
            <person name="Lee S."/>
            <person name="Bess C."/>
            <person name="Blankenburg K."/>
            <person name="Forbes L."/>
            <person name="Fu Q."/>
            <person name="Gubbala S."/>
            <person name="Hirani K."/>
            <person name="Jayaseelan J.C."/>
            <person name="Lara F."/>
            <person name="Munidasa M."/>
            <person name="Palculict T."/>
            <person name="Patil S."/>
            <person name="Pu L.-L."/>
            <person name="Saada N."/>
            <person name="Tang L."/>
            <person name="Weissenberger G."/>
            <person name="Zhu Y."/>
            <person name="Hemphill L."/>
            <person name="Shang Y."/>
            <person name="Youmans B."/>
            <person name="Ayvaz T."/>
            <person name="Ross M."/>
            <person name="Santibanez J."/>
            <person name="Aqrawi P."/>
            <person name="Gross S."/>
            <person name="Joshi V."/>
            <person name="Fowler G."/>
            <person name="Nazareth L."/>
            <person name="Reid J."/>
            <person name="Worley K."/>
            <person name="Petrosino J."/>
            <person name="Highlander S."/>
            <person name="Gibbs R."/>
        </authorList>
    </citation>
    <scope>NUCLEOTIDE SEQUENCE [LARGE SCALE GENOMIC DNA]</scope>
    <source>
        <strain evidence="2">DSM 15952 / CCUG 50447 / LMG 22039 / TP 1.5</strain>
    </source>
</reference>
<dbReference type="AlphaFoldDB" id="E6LF60"/>
<evidence type="ECO:0000313" key="1">
    <source>
        <dbReference type="EMBL" id="EFU74164.1"/>
    </source>
</evidence>
<keyword evidence="2" id="KW-1185">Reference proteome</keyword>
<dbReference type="STRING" id="888064.HMPREF9088_1000"/>
<comment type="caution">
    <text evidence="1">The sequence shown here is derived from an EMBL/GenBank/DDBJ whole genome shotgun (WGS) entry which is preliminary data.</text>
</comment>
<accession>E6LF60</accession>
<evidence type="ECO:0000313" key="2">
    <source>
        <dbReference type="Proteomes" id="UP000010296"/>
    </source>
</evidence>
<dbReference type="HOGENOM" id="CLU_3117647_0_0_9"/>